<sequence length="201" mass="23157">MDTYLKYIPLDKIPLTLDAEYRIANIYELCGNKAKTDKYARFAIKTCEEQIANENLSPETIQYEQLGRYYGPYQFASDLYKMTGQWDKAKTILEQLVVRMQSYVQQMQAMGSNEEASNLAARAFMIKLKADQLAIDKFEQENKYNEALAQIQKIEETLIKSEDPYAPYFLSAITARKNEIEAKLGIKKSMPDSAIAMKKQQ</sequence>
<dbReference type="AlphaFoldDB" id="A0A645I0W2"/>
<evidence type="ECO:0000313" key="1">
    <source>
        <dbReference type="EMBL" id="MPN44790.1"/>
    </source>
</evidence>
<name>A0A645I0W2_9ZZZZ</name>
<protein>
    <submittedName>
        <fullName evidence="1">Uncharacterized protein</fullName>
    </submittedName>
</protein>
<accession>A0A645I0W2</accession>
<proteinExistence type="predicted"/>
<dbReference type="EMBL" id="VSSQ01104196">
    <property type="protein sequence ID" value="MPN44790.1"/>
    <property type="molecule type" value="Genomic_DNA"/>
</dbReference>
<gene>
    <name evidence="1" type="ORF">SDC9_192357</name>
</gene>
<organism evidence="1">
    <name type="scientific">bioreactor metagenome</name>
    <dbReference type="NCBI Taxonomy" id="1076179"/>
    <lineage>
        <taxon>unclassified sequences</taxon>
        <taxon>metagenomes</taxon>
        <taxon>ecological metagenomes</taxon>
    </lineage>
</organism>
<reference evidence="1" key="1">
    <citation type="submission" date="2019-08" db="EMBL/GenBank/DDBJ databases">
        <authorList>
            <person name="Kucharzyk K."/>
            <person name="Murdoch R.W."/>
            <person name="Higgins S."/>
            <person name="Loffler F."/>
        </authorList>
    </citation>
    <scope>NUCLEOTIDE SEQUENCE</scope>
</reference>
<comment type="caution">
    <text evidence="1">The sequence shown here is derived from an EMBL/GenBank/DDBJ whole genome shotgun (WGS) entry which is preliminary data.</text>
</comment>